<dbReference type="InterPro" id="IPR000629">
    <property type="entry name" value="RNA-helicase_DEAD-box_CS"/>
</dbReference>
<protein>
    <submittedName>
        <fullName evidence="12">Cold-shock DEAD box protein A</fullName>
        <ecNumber evidence="12">3.6.4.13</ecNumber>
    </submittedName>
</protein>
<evidence type="ECO:0000313" key="12">
    <source>
        <dbReference type="EMBL" id="SUB87036.1"/>
    </source>
</evidence>
<dbReference type="GO" id="GO:0005829">
    <property type="term" value="C:cytosol"/>
    <property type="evidence" value="ECO:0007669"/>
    <property type="project" value="TreeGrafter"/>
</dbReference>
<dbReference type="GO" id="GO:0005524">
    <property type="term" value="F:ATP binding"/>
    <property type="evidence" value="ECO:0007669"/>
    <property type="project" value="UniProtKB-KW"/>
</dbReference>
<comment type="similarity">
    <text evidence="5 7">Belongs to the DEAD box helicase family.</text>
</comment>
<dbReference type="PROSITE" id="PS51192">
    <property type="entry name" value="HELICASE_ATP_BIND_1"/>
    <property type="match status" value="1"/>
</dbReference>
<dbReference type="InterPro" id="IPR044742">
    <property type="entry name" value="DEAD/DEAH_RhlB"/>
</dbReference>
<dbReference type="SMART" id="SM00487">
    <property type="entry name" value="DEXDc"/>
    <property type="match status" value="1"/>
</dbReference>
<dbReference type="InterPro" id="IPR001650">
    <property type="entry name" value="Helicase_C-like"/>
</dbReference>
<dbReference type="RefSeq" id="WP_025068025.1">
    <property type="nucleotide sequence ID" value="NZ_CAJPOG010000072.1"/>
</dbReference>
<evidence type="ECO:0000256" key="6">
    <source>
        <dbReference type="PROSITE-ProRule" id="PRU00552"/>
    </source>
</evidence>
<feature type="compositionally biased region" description="Basic and acidic residues" evidence="8">
    <location>
        <begin position="526"/>
        <end position="545"/>
    </location>
</feature>
<accession>A0A379E2W0</accession>
<evidence type="ECO:0000256" key="8">
    <source>
        <dbReference type="SAM" id="MobiDB-lite"/>
    </source>
</evidence>
<dbReference type="GO" id="GO:0016787">
    <property type="term" value="F:hydrolase activity"/>
    <property type="evidence" value="ECO:0007669"/>
    <property type="project" value="UniProtKB-KW"/>
</dbReference>
<dbReference type="AlphaFoldDB" id="A0A379E2W0"/>
<feature type="compositionally biased region" description="Basic residues" evidence="8">
    <location>
        <begin position="387"/>
        <end position="401"/>
    </location>
</feature>
<feature type="compositionally biased region" description="Polar residues" evidence="8">
    <location>
        <begin position="498"/>
        <end position="508"/>
    </location>
</feature>
<evidence type="ECO:0000256" key="3">
    <source>
        <dbReference type="ARBA" id="ARBA00022806"/>
    </source>
</evidence>
<dbReference type="PROSITE" id="PS51195">
    <property type="entry name" value="Q_MOTIF"/>
    <property type="match status" value="1"/>
</dbReference>
<evidence type="ECO:0000256" key="1">
    <source>
        <dbReference type="ARBA" id="ARBA00022741"/>
    </source>
</evidence>
<dbReference type="CDD" id="cd00268">
    <property type="entry name" value="DEADc"/>
    <property type="match status" value="1"/>
</dbReference>
<reference evidence="12 13" key="1">
    <citation type="submission" date="2018-06" db="EMBL/GenBank/DDBJ databases">
        <authorList>
            <consortium name="Pathogen Informatics"/>
            <person name="Doyle S."/>
        </authorList>
    </citation>
    <scope>NUCLEOTIDE SEQUENCE [LARGE SCALE GENOMIC DNA]</scope>
    <source>
        <strain evidence="12 13">NCTC13067</strain>
    </source>
</reference>
<dbReference type="SUPFAM" id="SSF52540">
    <property type="entry name" value="P-loop containing nucleoside triphosphate hydrolases"/>
    <property type="match status" value="1"/>
</dbReference>
<dbReference type="GO" id="GO:0003724">
    <property type="term" value="F:RNA helicase activity"/>
    <property type="evidence" value="ECO:0007669"/>
    <property type="project" value="UniProtKB-EC"/>
</dbReference>
<evidence type="ECO:0000313" key="13">
    <source>
        <dbReference type="Proteomes" id="UP000255469"/>
    </source>
</evidence>
<evidence type="ECO:0000259" key="9">
    <source>
        <dbReference type="PROSITE" id="PS51192"/>
    </source>
</evidence>
<evidence type="ECO:0000256" key="5">
    <source>
        <dbReference type="ARBA" id="ARBA00038437"/>
    </source>
</evidence>
<feature type="short sequence motif" description="Q motif" evidence="6">
    <location>
        <begin position="1"/>
        <end position="29"/>
    </location>
</feature>
<dbReference type="Pfam" id="PF00271">
    <property type="entry name" value="Helicase_C"/>
    <property type="match status" value="1"/>
</dbReference>
<dbReference type="InterPro" id="IPR014014">
    <property type="entry name" value="RNA_helicase_DEAD_Q_motif"/>
</dbReference>
<feature type="region of interest" description="Disordered" evidence="8">
    <location>
        <begin position="375"/>
        <end position="554"/>
    </location>
</feature>
<dbReference type="EC" id="3.6.4.13" evidence="12"/>
<dbReference type="Pfam" id="PF00270">
    <property type="entry name" value="DEAD"/>
    <property type="match status" value="1"/>
</dbReference>
<feature type="domain" description="DEAD-box RNA helicase Q" evidence="11">
    <location>
        <begin position="1"/>
        <end position="29"/>
    </location>
</feature>
<dbReference type="InterPro" id="IPR014001">
    <property type="entry name" value="Helicase_ATP-bd"/>
</dbReference>
<proteinExistence type="inferred from homology"/>
<dbReference type="PANTHER" id="PTHR47959">
    <property type="entry name" value="ATP-DEPENDENT RNA HELICASE RHLE-RELATED"/>
    <property type="match status" value="1"/>
</dbReference>
<feature type="domain" description="Helicase ATP-binding" evidence="9">
    <location>
        <begin position="32"/>
        <end position="209"/>
    </location>
</feature>
<dbReference type="CDD" id="cd18787">
    <property type="entry name" value="SF2_C_DEAD"/>
    <property type="match status" value="1"/>
</dbReference>
<name>A0A379E2W0_9BACT</name>
<dbReference type="SMART" id="SM00490">
    <property type="entry name" value="HELICc"/>
    <property type="match status" value="1"/>
</dbReference>
<feature type="compositionally biased region" description="Basic and acidic residues" evidence="8">
    <location>
        <begin position="478"/>
        <end position="496"/>
    </location>
</feature>
<keyword evidence="1 7" id="KW-0547">Nucleotide-binding</keyword>
<evidence type="ECO:0000259" key="11">
    <source>
        <dbReference type="PROSITE" id="PS51195"/>
    </source>
</evidence>
<keyword evidence="3 7" id="KW-0347">Helicase</keyword>
<sequence>MYFEDLDLNDNVLDALYDMRFDECTPVQEKCIPEILKGNDVLGVAQTGTGKTAAYLLPVLSKLADGGYPESAINCVIMSPTRELAQQIDQAMQGFAYYLDGVSCVAVYGGNDGNRYDQELKSLSLGADVVIATPGRFISHISLGNVDLSKVSFFILDEADRMLDMGFSEDIMTIAKKLPASCQTIMFSATMPKKIEELAKTLLKNPVEIKLAVSKPAEKIHQMAYVCYETQKMGIIKDIFKAGDLKRVIIFSGSKQKVKQIAASLGRKHINCGEMHSDLDQEQRNDVMFKFKSGQIDVLVATDIVARGIDIDDIAMVINYDVPHDAEDYVHRIGRTARADRDGKAITFVNVDDIYYFKQIESFLDKEVEKIPLPEELGEGPEYKSNGKPKRGGNAKTRRRKDRDQQSHKDKKQGGNRQRNRRPAVQNQSTADENSAVGLERKTNSRENAAPQKKQENRPAAAEEKGGNKKNNRQGKGRSQERQPKAANENRSDRKPASSKNAAGNSTSQQARKQNGKRKKRNNRQRVPEEKAVRRSTKYDIREDFPAISKGDSGLKSLIKKPLKWLRGLGRK</sequence>
<dbReference type="Proteomes" id="UP000255469">
    <property type="component" value="Unassembled WGS sequence"/>
</dbReference>
<evidence type="ECO:0000256" key="2">
    <source>
        <dbReference type="ARBA" id="ARBA00022801"/>
    </source>
</evidence>
<keyword evidence="2 7" id="KW-0378">Hydrolase</keyword>
<dbReference type="PROSITE" id="PS00039">
    <property type="entry name" value="DEAD_ATP_HELICASE"/>
    <property type="match status" value="1"/>
</dbReference>
<dbReference type="Gene3D" id="3.40.50.300">
    <property type="entry name" value="P-loop containing nucleotide triphosphate hydrolases"/>
    <property type="match status" value="2"/>
</dbReference>
<dbReference type="InterPro" id="IPR011545">
    <property type="entry name" value="DEAD/DEAH_box_helicase_dom"/>
</dbReference>
<feature type="compositionally biased region" description="Basic and acidic residues" evidence="8">
    <location>
        <begin position="453"/>
        <end position="467"/>
    </location>
</feature>
<dbReference type="PROSITE" id="PS51194">
    <property type="entry name" value="HELICASE_CTER"/>
    <property type="match status" value="1"/>
</dbReference>
<keyword evidence="4 7" id="KW-0067">ATP-binding</keyword>
<dbReference type="PANTHER" id="PTHR47959:SF13">
    <property type="entry name" value="ATP-DEPENDENT RNA HELICASE RHLE"/>
    <property type="match status" value="1"/>
</dbReference>
<evidence type="ECO:0000259" key="10">
    <source>
        <dbReference type="PROSITE" id="PS51194"/>
    </source>
</evidence>
<gene>
    <name evidence="12" type="primary">deaD_2</name>
    <name evidence="12" type="ORF">NCTC13067_00696</name>
</gene>
<dbReference type="GO" id="GO:0003676">
    <property type="term" value="F:nucleic acid binding"/>
    <property type="evidence" value="ECO:0007669"/>
    <property type="project" value="InterPro"/>
</dbReference>
<dbReference type="InterPro" id="IPR027417">
    <property type="entry name" value="P-loop_NTPase"/>
</dbReference>
<evidence type="ECO:0000256" key="4">
    <source>
        <dbReference type="ARBA" id="ARBA00022840"/>
    </source>
</evidence>
<dbReference type="EMBL" id="UGTM01000001">
    <property type="protein sequence ID" value="SUB87036.1"/>
    <property type="molecule type" value="Genomic_DNA"/>
</dbReference>
<feature type="compositionally biased region" description="Basic residues" evidence="8">
    <location>
        <begin position="514"/>
        <end position="524"/>
    </location>
</feature>
<organism evidence="12 13">
    <name type="scientific">Prevotella denticola</name>
    <dbReference type="NCBI Taxonomy" id="28129"/>
    <lineage>
        <taxon>Bacteria</taxon>
        <taxon>Pseudomonadati</taxon>
        <taxon>Bacteroidota</taxon>
        <taxon>Bacteroidia</taxon>
        <taxon>Bacteroidales</taxon>
        <taxon>Prevotellaceae</taxon>
        <taxon>Prevotella</taxon>
    </lineage>
</organism>
<dbReference type="InterPro" id="IPR050079">
    <property type="entry name" value="DEAD_box_RNA_helicase"/>
</dbReference>
<evidence type="ECO:0000256" key="7">
    <source>
        <dbReference type="RuleBase" id="RU000492"/>
    </source>
</evidence>
<feature type="domain" description="Helicase C-terminal" evidence="10">
    <location>
        <begin position="235"/>
        <end position="379"/>
    </location>
</feature>